<feature type="transmembrane region" description="Helical" evidence="1">
    <location>
        <begin position="20"/>
        <end position="38"/>
    </location>
</feature>
<evidence type="ECO:0000313" key="2">
    <source>
        <dbReference type="EMBL" id="KVK84958.1"/>
    </source>
</evidence>
<feature type="transmembrane region" description="Helical" evidence="1">
    <location>
        <begin position="53"/>
        <end position="71"/>
    </location>
</feature>
<dbReference type="Proteomes" id="UP000069001">
    <property type="component" value="Unassembled WGS sequence"/>
</dbReference>
<dbReference type="EMBL" id="LOYH01000036">
    <property type="protein sequence ID" value="KVK84958.1"/>
    <property type="molecule type" value="Genomic_DNA"/>
</dbReference>
<dbReference type="AlphaFoldDB" id="A0A103ZRU7"/>
<keyword evidence="1" id="KW-0812">Transmembrane</keyword>
<organism evidence="2 3">
    <name type="scientific">Burkholderia cepacia</name>
    <name type="common">Pseudomonas cepacia</name>
    <dbReference type="NCBI Taxonomy" id="292"/>
    <lineage>
        <taxon>Bacteria</taxon>
        <taxon>Pseudomonadati</taxon>
        <taxon>Pseudomonadota</taxon>
        <taxon>Betaproteobacteria</taxon>
        <taxon>Burkholderiales</taxon>
        <taxon>Burkholderiaceae</taxon>
        <taxon>Burkholderia</taxon>
        <taxon>Burkholderia cepacia complex</taxon>
    </lineage>
</organism>
<dbReference type="RefSeq" id="WP_059729056.1">
    <property type="nucleotide sequence ID" value="NZ_LOYH01000036.1"/>
</dbReference>
<reference evidence="2 3" key="1">
    <citation type="submission" date="2015-11" db="EMBL/GenBank/DDBJ databases">
        <title>Expanding the genomic diversity of Burkholderia species for the development of highly accurate diagnostics.</title>
        <authorList>
            <person name="Sahl J."/>
            <person name="Keim P."/>
            <person name="Wagner D."/>
        </authorList>
    </citation>
    <scope>NUCLEOTIDE SEQUENCE [LARGE SCALE GENOMIC DNA]</scope>
    <source>
        <strain evidence="2 3">MSMB1302</strain>
    </source>
</reference>
<gene>
    <name evidence="2" type="ORF">WS90_10650</name>
</gene>
<proteinExistence type="predicted"/>
<evidence type="ECO:0000256" key="1">
    <source>
        <dbReference type="SAM" id="Phobius"/>
    </source>
</evidence>
<keyword evidence="1" id="KW-1133">Transmembrane helix</keyword>
<evidence type="ECO:0008006" key="4">
    <source>
        <dbReference type="Google" id="ProtNLM"/>
    </source>
</evidence>
<protein>
    <recommendedName>
        <fullName evidence="4">Phosphate transporter family protein</fullName>
    </recommendedName>
</protein>
<evidence type="ECO:0000313" key="3">
    <source>
        <dbReference type="Proteomes" id="UP000069001"/>
    </source>
</evidence>
<keyword evidence="1" id="KW-0472">Membrane</keyword>
<sequence>MPNLAATETSGAVGNRTRAISVALFFLIVACGIVYVGIHPGADLGPVEDSSILRFRLLIVALLIALGFECVNGFHDTANAVATVIHAHPLDPHLVVVRSGLRNLFGVRVSSGSGLRRDAVHSLLLAWVLMLPASIAPSAVPYRAPHGLF</sequence>
<comment type="caution">
    <text evidence="2">The sequence shown here is derived from an EMBL/GenBank/DDBJ whole genome shotgun (WGS) entry which is preliminary data.</text>
</comment>
<feature type="transmembrane region" description="Helical" evidence="1">
    <location>
        <begin position="123"/>
        <end position="142"/>
    </location>
</feature>
<name>A0A103ZRU7_BURCE</name>
<accession>A0A103ZRU7</accession>